<feature type="region of interest" description="Disordered" evidence="1">
    <location>
        <begin position="1"/>
        <end position="36"/>
    </location>
</feature>
<organism evidence="2 3">
    <name type="scientific">Caerostris darwini</name>
    <dbReference type="NCBI Taxonomy" id="1538125"/>
    <lineage>
        <taxon>Eukaryota</taxon>
        <taxon>Metazoa</taxon>
        <taxon>Ecdysozoa</taxon>
        <taxon>Arthropoda</taxon>
        <taxon>Chelicerata</taxon>
        <taxon>Arachnida</taxon>
        <taxon>Araneae</taxon>
        <taxon>Araneomorphae</taxon>
        <taxon>Entelegynae</taxon>
        <taxon>Araneoidea</taxon>
        <taxon>Araneidae</taxon>
        <taxon>Caerostris</taxon>
    </lineage>
</organism>
<dbReference type="EMBL" id="BPLQ01005877">
    <property type="protein sequence ID" value="GIY18271.1"/>
    <property type="molecule type" value="Genomic_DNA"/>
</dbReference>
<evidence type="ECO:0000313" key="3">
    <source>
        <dbReference type="Proteomes" id="UP001054837"/>
    </source>
</evidence>
<dbReference type="Proteomes" id="UP001054837">
    <property type="component" value="Unassembled WGS sequence"/>
</dbReference>
<feature type="compositionally biased region" description="Basic and acidic residues" evidence="1">
    <location>
        <begin position="70"/>
        <end position="90"/>
    </location>
</feature>
<feature type="compositionally biased region" description="Basic and acidic residues" evidence="1">
    <location>
        <begin position="14"/>
        <end position="29"/>
    </location>
</feature>
<gene>
    <name evidence="2" type="ORF">CDAR_473511</name>
</gene>
<evidence type="ECO:0000313" key="2">
    <source>
        <dbReference type="EMBL" id="GIY18271.1"/>
    </source>
</evidence>
<sequence length="90" mass="9744">MHLTVRPRGGVSRLQREHPGQRNGNEDPRPGLPPQVFHLFQVPRGAVLGGQVSAVGGPAPVRQGVSQALQERRQPTPEKGLKDIPGEHHS</sequence>
<name>A0AAV4RB95_9ARAC</name>
<accession>A0AAV4RB95</accession>
<dbReference type="AlphaFoldDB" id="A0AAV4RB95"/>
<proteinExistence type="predicted"/>
<keyword evidence="3" id="KW-1185">Reference proteome</keyword>
<protein>
    <submittedName>
        <fullName evidence="2">Uncharacterized protein</fullName>
    </submittedName>
</protein>
<evidence type="ECO:0000256" key="1">
    <source>
        <dbReference type="SAM" id="MobiDB-lite"/>
    </source>
</evidence>
<feature type="region of interest" description="Disordered" evidence="1">
    <location>
        <begin position="51"/>
        <end position="90"/>
    </location>
</feature>
<reference evidence="2 3" key="1">
    <citation type="submission" date="2021-06" db="EMBL/GenBank/DDBJ databases">
        <title>Caerostris darwini draft genome.</title>
        <authorList>
            <person name="Kono N."/>
            <person name="Arakawa K."/>
        </authorList>
    </citation>
    <scope>NUCLEOTIDE SEQUENCE [LARGE SCALE GENOMIC DNA]</scope>
</reference>
<comment type="caution">
    <text evidence="2">The sequence shown here is derived from an EMBL/GenBank/DDBJ whole genome shotgun (WGS) entry which is preliminary data.</text>
</comment>